<dbReference type="Proteomes" id="UP000823613">
    <property type="component" value="Unassembled WGS sequence"/>
</dbReference>
<proteinExistence type="inferred from homology"/>
<dbReference type="PROSITE" id="PS00387">
    <property type="entry name" value="PPASE"/>
    <property type="match status" value="1"/>
</dbReference>
<dbReference type="GO" id="GO:0000287">
    <property type="term" value="F:magnesium ion binding"/>
    <property type="evidence" value="ECO:0007669"/>
    <property type="project" value="UniProtKB-UniRule"/>
</dbReference>
<comment type="catalytic activity">
    <reaction evidence="6 7">
        <text>diphosphate + H2O = 2 phosphate + H(+)</text>
        <dbReference type="Rhea" id="RHEA:24576"/>
        <dbReference type="ChEBI" id="CHEBI:15377"/>
        <dbReference type="ChEBI" id="CHEBI:15378"/>
        <dbReference type="ChEBI" id="CHEBI:33019"/>
        <dbReference type="ChEBI" id="CHEBI:43474"/>
        <dbReference type="EC" id="3.6.1.1"/>
    </reaction>
</comment>
<comment type="similarity">
    <text evidence="7">Belongs to the PPase family.</text>
</comment>
<dbReference type="SUPFAM" id="SSF50324">
    <property type="entry name" value="Inorganic pyrophosphatase"/>
    <property type="match status" value="1"/>
</dbReference>
<keyword evidence="5 7" id="KW-0460">Magnesium</keyword>
<evidence type="ECO:0000256" key="7">
    <source>
        <dbReference type="HAMAP-Rule" id="MF_00209"/>
    </source>
</evidence>
<accession>A0A9D9DKH2</accession>
<evidence type="ECO:0000256" key="6">
    <source>
        <dbReference type="ARBA" id="ARBA00047820"/>
    </source>
</evidence>
<organism evidence="8 9">
    <name type="scientific">Candidatus Onthovivens merdipullorum</name>
    <dbReference type="NCBI Taxonomy" id="2840889"/>
    <lineage>
        <taxon>Bacteria</taxon>
        <taxon>Bacillati</taxon>
        <taxon>Bacillota</taxon>
        <taxon>Bacilli</taxon>
        <taxon>Bacillales</taxon>
        <taxon>Candidatus Onthovivens</taxon>
    </lineage>
</organism>
<dbReference type="Pfam" id="PF00719">
    <property type="entry name" value="Pyrophosphatase"/>
    <property type="match status" value="1"/>
</dbReference>
<dbReference type="PANTHER" id="PTHR10286">
    <property type="entry name" value="INORGANIC PYROPHOSPHATASE"/>
    <property type="match status" value="1"/>
</dbReference>
<comment type="cofactor">
    <cofactor evidence="1 7">
        <name>Mg(2+)</name>
        <dbReference type="ChEBI" id="CHEBI:18420"/>
    </cofactor>
</comment>
<protein>
    <recommendedName>
        <fullName evidence="7">Inorganic pyrophosphatase</fullName>
        <ecNumber evidence="7">3.6.1.1</ecNumber>
    </recommendedName>
    <alternativeName>
        <fullName evidence="7">Pyrophosphate phospho-hydrolase</fullName>
        <shortName evidence="7">PPase</shortName>
    </alternativeName>
</protein>
<dbReference type="EMBL" id="JADIMY010000089">
    <property type="protein sequence ID" value="MBO8427810.1"/>
    <property type="molecule type" value="Genomic_DNA"/>
</dbReference>
<dbReference type="AlphaFoldDB" id="A0A9D9DKH2"/>
<evidence type="ECO:0000256" key="4">
    <source>
        <dbReference type="ARBA" id="ARBA00022801"/>
    </source>
</evidence>
<feature type="binding site" evidence="7">
    <location>
        <position position="68"/>
    </location>
    <ligand>
        <name>Mg(2+)</name>
        <dbReference type="ChEBI" id="CHEBI:18420"/>
        <label>1</label>
    </ligand>
</feature>
<feature type="binding site" evidence="7">
    <location>
        <position position="105"/>
    </location>
    <ligand>
        <name>Mg(2+)</name>
        <dbReference type="ChEBI" id="CHEBI:18420"/>
        <label>1</label>
    </ligand>
</feature>
<keyword evidence="3 7" id="KW-0479">Metal-binding</keyword>
<dbReference type="HAMAP" id="MF_00209">
    <property type="entry name" value="Inorganic_PPase"/>
    <property type="match status" value="1"/>
</dbReference>
<comment type="caution">
    <text evidence="8">The sequence shown here is derived from an EMBL/GenBank/DDBJ whole genome shotgun (WGS) entry which is preliminary data.</text>
</comment>
<dbReference type="InterPro" id="IPR036649">
    <property type="entry name" value="Pyrophosphatase_sf"/>
</dbReference>
<evidence type="ECO:0000256" key="5">
    <source>
        <dbReference type="ARBA" id="ARBA00022842"/>
    </source>
</evidence>
<keyword evidence="4 7" id="KW-0378">Hydrolase</keyword>
<evidence type="ECO:0000256" key="2">
    <source>
        <dbReference type="ARBA" id="ARBA00022490"/>
    </source>
</evidence>
<reference evidence="8" key="1">
    <citation type="submission" date="2020-10" db="EMBL/GenBank/DDBJ databases">
        <authorList>
            <person name="Gilroy R."/>
        </authorList>
    </citation>
    <scope>NUCLEOTIDE SEQUENCE</scope>
    <source>
        <strain evidence="8">11159</strain>
    </source>
</reference>
<name>A0A9D9DKH2_9BACL</name>
<comment type="function">
    <text evidence="7">Catalyzes the hydrolysis of inorganic pyrophosphate (PPi) forming two phosphate ions.</text>
</comment>
<reference evidence="8" key="2">
    <citation type="journal article" date="2021" name="PeerJ">
        <title>Extensive microbial diversity within the chicken gut microbiome revealed by metagenomics and culture.</title>
        <authorList>
            <person name="Gilroy R."/>
            <person name="Ravi A."/>
            <person name="Getino M."/>
            <person name="Pursley I."/>
            <person name="Horton D.L."/>
            <person name="Alikhan N.F."/>
            <person name="Baker D."/>
            <person name="Gharbi K."/>
            <person name="Hall N."/>
            <person name="Watson M."/>
            <person name="Adriaenssens E.M."/>
            <person name="Foster-Nyarko E."/>
            <person name="Jarju S."/>
            <person name="Secka A."/>
            <person name="Antonio M."/>
            <person name="Oren A."/>
            <person name="Chaudhuri R.R."/>
            <person name="La Ragione R."/>
            <person name="Hildebrand F."/>
            <person name="Pallen M.J."/>
        </authorList>
    </citation>
    <scope>NUCLEOTIDE SEQUENCE</scope>
    <source>
        <strain evidence="8">11159</strain>
    </source>
</reference>
<sequence>MRKDLFKSFENKELNENTFFAFIEIEKGSKNKYEFDLDTGYLKLDRILYTSTHYPHNYGFIPLTLSDDGDPLDVLVISSESILPMSIVECKPIGILEMIDGGKKDYKVMAVCKNDPFYNVYNDIKELPLHISDEIRHFFKVYKSLENKSTDIGELLGSDYAKKIIKQCINKYRESN</sequence>
<gene>
    <name evidence="7" type="primary">ppa</name>
    <name evidence="8" type="ORF">IAC58_04585</name>
</gene>
<feature type="binding site" evidence="7">
    <location>
        <position position="32"/>
    </location>
    <ligand>
        <name>substrate</name>
    </ligand>
</feature>
<evidence type="ECO:0000256" key="3">
    <source>
        <dbReference type="ARBA" id="ARBA00022723"/>
    </source>
</evidence>
<dbReference type="GO" id="GO:0005737">
    <property type="term" value="C:cytoplasm"/>
    <property type="evidence" value="ECO:0007669"/>
    <property type="project" value="UniProtKB-SubCell"/>
</dbReference>
<dbReference type="GO" id="GO:0006796">
    <property type="term" value="P:phosphate-containing compound metabolic process"/>
    <property type="evidence" value="ECO:0007669"/>
    <property type="project" value="InterPro"/>
</dbReference>
<feature type="binding site" evidence="7">
    <location>
        <position position="46"/>
    </location>
    <ligand>
        <name>substrate</name>
    </ligand>
</feature>
<evidence type="ECO:0000256" key="1">
    <source>
        <dbReference type="ARBA" id="ARBA00001946"/>
    </source>
</evidence>
<feature type="binding site" evidence="7">
    <location>
        <position position="142"/>
    </location>
    <ligand>
        <name>substrate</name>
    </ligand>
</feature>
<dbReference type="CDD" id="cd00412">
    <property type="entry name" value="pyrophosphatase"/>
    <property type="match status" value="1"/>
</dbReference>
<dbReference type="Gene3D" id="3.90.80.10">
    <property type="entry name" value="Inorganic pyrophosphatase"/>
    <property type="match status" value="1"/>
</dbReference>
<comment type="subcellular location">
    <subcellularLocation>
        <location evidence="7">Cytoplasm</location>
    </subcellularLocation>
</comment>
<dbReference type="InterPro" id="IPR008162">
    <property type="entry name" value="Pyrophosphatase"/>
</dbReference>
<comment type="subunit">
    <text evidence="7">Homohexamer.</text>
</comment>
<evidence type="ECO:0000313" key="8">
    <source>
        <dbReference type="EMBL" id="MBO8427810.1"/>
    </source>
</evidence>
<keyword evidence="2 7" id="KW-0963">Cytoplasm</keyword>
<dbReference type="EC" id="3.6.1.1" evidence="7"/>
<feature type="binding site" evidence="7">
    <location>
        <position position="73"/>
    </location>
    <ligand>
        <name>Mg(2+)</name>
        <dbReference type="ChEBI" id="CHEBI:18420"/>
        <label>2</label>
    </ligand>
</feature>
<dbReference type="GO" id="GO:0004427">
    <property type="term" value="F:inorganic diphosphate phosphatase activity"/>
    <property type="evidence" value="ECO:0007669"/>
    <property type="project" value="UniProtKB-UniRule"/>
</dbReference>
<feature type="binding site" evidence="7">
    <location>
        <position position="58"/>
    </location>
    <ligand>
        <name>substrate</name>
    </ligand>
</feature>
<dbReference type="FunFam" id="3.90.80.10:FF:000003">
    <property type="entry name" value="Inorganic pyrophosphatase"/>
    <property type="match status" value="1"/>
</dbReference>
<evidence type="ECO:0000313" key="9">
    <source>
        <dbReference type="Proteomes" id="UP000823613"/>
    </source>
</evidence>
<feature type="binding site" evidence="7">
    <location>
        <position position="73"/>
    </location>
    <ligand>
        <name>Mg(2+)</name>
        <dbReference type="ChEBI" id="CHEBI:18420"/>
        <label>1</label>
    </ligand>
</feature>